<evidence type="ECO:0000313" key="2">
    <source>
        <dbReference type="EMBL" id="GFJ93028.1"/>
    </source>
</evidence>
<name>A0A6V8LDG5_9ACTN</name>
<organism evidence="2 3">
    <name type="scientific">Phytohabitans rumicis</name>
    <dbReference type="NCBI Taxonomy" id="1076125"/>
    <lineage>
        <taxon>Bacteria</taxon>
        <taxon>Bacillati</taxon>
        <taxon>Actinomycetota</taxon>
        <taxon>Actinomycetes</taxon>
        <taxon>Micromonosporales</taxon>
        <taxon>Micromonosporaceae</taxon>
    </lineage>
</organism>
<evidence type="ECO:0000313" key="3">
    <source>
        <dbReference type="Proteomes" id="UP000482960"/>
    </source>
</evidence>
<reference evidence="2 3" key="2">
    <citation type="submission" date="2020-03" db="EMBL/GenBank/DDBJ databases">
        <authorList>
            <person name="Ichikawa N."/>
            <person name="Kimura A."/>
            <person name="Kitahashi Y."/>
            <person name="Uohara A."/>
        </authorList>
    </citation>
    <scope>NUCLEOTIDE SEQUENCE [LARGE SCALE GENOMIC DNA]</scope>
    <source>
        <strain evidence="2 3">NBRC 108638</strain>
    </source>
</reference>
<sequence length="80" mass="8162">MTTHDMTITAGTAQTTRTWQDASMTEARTLPHRSRLALLALAAILALLGALLLAGAQASDPGAGSASLATGTVKPKPPPR</sequence>
<reference evidence="2 3" key="1">
    <citation type="submission" date="2020-03" db="EMBL/GenBank/DDBJ databases">
        <title>Whole genome shotgun sequence of Phytohabitans rumicis NBRC 108638.</title>
        <authorList>
            <person name="Komaki H."/>
            <person name="Tamura T."/>
        </authorList>
    </citation>
    <scope>NUCLEOTIDE SEQUENCE [LARGE SCALE GENOMIC DNA]</scope>
    <source>
        <strain evidence="2 3">NBRC 108638</strain>
    </source>
</reference>
<dbReference type="AlphaFoldDB" id="A0A6V8LDG5"/>
<protein>
    <submittedName>
        <fullName evidence="2">Uncharacterized protein</fullName>
    </submittedName>
</protein>
<proteinExistence type="predicted"/>
<dbReference type="Proteomes" id="UP000482960">
    <property type="component" value="Unassembled WGS sequence"/>
</dbReference>
<dbReference type="EMBL" id="BLPG01000001">
    <property type="protein sequence ID" value="GFJ93028.1"/>
    <property type="molecule type" value="Genomic_DNA"/>
</dbReference>
<gene>
    <name evidence="2" type="ORF">Prum_066700</name>
</gene>
<comment type="caution">
    <text evidence="2">The sequence shown here is derived from an EMBL/GenBank/DDBJ whole genome shotgun (WGS) entry which is preliminary data.</text>
</comment>
<accession>A0A6V8LDG5</accession>
<evidence type="ECO:0000256" key="1">
    <source>
        <dbReference type="SAM" id="MobiDB-lite"/>
    </source>
</evidence>
<keyword evidence="3" id="KW-1185">Reference proteome</keyword>
<feature type="region of interest" description="Disordered" evidence="1">
    <location>
        <begin position="58"/>
        <end position="80"/>
    </location>
</feature>